<dbReference type="Proteomes" id="UP001320544">
    <property type="component" value="Chromosome"/>
</dbReference>
<sequence>MGVSFQTRRARYAISGLRELWERRVHRVRRGHPALWGLQELRVHPELRQRREVFLRRRGMIRHRRGKWHRTSDSFDRAKPQQV</sequence>
<protein>
    <submittedName>
        <fullName evidence="1">Uncharacterized protein</fullName>
    </submittedName>
</protein>
<keyword evidence="2" id="KW-1185">Reference proteome</keyword>
<reference evidence="1 2" key="1">
    <citation type="submission" date="2022-01" db="EMBL/GenBank/DDBJ databases">
        <title>Novel bile acid biosynthetic pathways are enriched in the microbiome of centenarians.</title>
        <authorList>
            <person name="Sato Y."/>
            <person name="Atarashi K."/>
            <person name="Plichta R.D."/>
            <person name="Arai Y."/>
            <person name="Sasajima S."/>
            <person name="Kearney M.S."/>
            <person name="Suda W."/>
            <person name="Takeshita K."/>
            <person name="Sasaki T."/>
            <person name="Okamoto S."/>
            <person name="Skelly N.A."/>
            <person name="Okamura Y."/>
            <person name="Vlamakis H."/>
            <person name="Li Y."/>
            <person name="Tanoue T."/>
            <person name="Takei H."/>
            <person name="Nittono H."/>
            <person name="Narushima S."/>
            <person name="Irie J."/>
            <person name="Itoh H."/>
            <person name="Moriya K."/>
            <person name="Sugiura Y."/>
            <person name="Suematsu M."/>
            <person name="Moritoki N."/>
            <person name="Shibata S."/>
            <person name="Littman R.D."/>
            <person name="Fischbach A.M."/>
            <person name="Uwamino Y."/>
            <person name="Inoue T."/>
            <person name="Honda A."/>
            <person name="Hattori M."/>
            <person name="Murai T."/>
            <person name="Xavier J.R."/>
            <person name="Hirose N."/>
            <person name="Honda K."/>
        </authorList>
    </citation>
    <scope>NUCLEOTIDE SEQUENCE [LARGE SCALE GENOMIC DNA]</scope>
    <source>
        <strain evidence="1 2">CE91-St30</strain>
    </source>
</reference>
<organism evidence="1 2">
    <name type="scientific">Raoultibacter timonensis</name>
    <dbReference type="NCBI Taxonomy" id="1907662"/>
    <lineage>
        <taxon>Bacteria</taxon>
        <taxon>Bacillati</taxon>
        <taxon>Actinomycetota</taxon>
        <taxon>Coriobacteriia</taxon>
        <taxon>Eggerthellales</taxon>
        <taxon>Eggerthellaceae</taxon>
        <taxon>Raoultibacter</taxon>
    </lineage>
</organism>
<evidence type="ECO:0000313" key="1">
    <source>
        <dbReference type="EMBL" id="BDE96912.1"/>
    </source>
</evidence>
<name>A0ABM7WKN5_9ACTN</name>
<gene>
    <name evidence="1" type="ORF">CE91St30_22450</name>
</gene>
<evidence type="ECO:0000313" key="2">
    <source>
        <dbReference type="Proteomes" id="UP001320544"/>
    </source>
</evidence>
<proteinExistence type="predicted"/>
<dbReference type="EMBL" id="AP025564">
    <property type="protein sequence ID" value="BDE96912.1"/>
    <property type="molecule type" value="Genomic_DNA"/>
</dbReference>
<accession>A0ABM7WKN5</accession>